<feature type="non-terminal residue" evidence="1">
    <location>
        <position position="1"/>
    </location>
</feature>
<evidence type="ECO:0000313" key="1">
    <source>
        <dbReference type="EMBL" id="CAG8807657.1"/>
    </source>
</evidence>
<name>A0A9N9K561_9GLOM</name>
<dbReference type="OrthoDB" id="2414859at2759"/>
<dbReference type="AlphaFoldDB" id="A0A9N9K561"/>
<evidence type="ECO:0000313" key="2">
    <source>
        <dbReference type="Proteomes" id="UP000789405"/>
    </source>
</evidence>
<keyword evidence="2" id="KW-1185">Reference proteome</keyword>
<organism evidence="1 2">
    <name type="scientific">Dentiscutata erythropus</name>
    <dbReference type="NCBI Taxonomy" id="1348616"/>
    <lineage>
        <taxon>Eukaryota</taxon>
        <taxon>Fungi</taxon>
        <taxon>Fungi incertae sedis</taxon>
        <taxon>Mucoromycota</taxon>
        <taxon>Glomeromycotina</taxon>
        <taxon>Glomeromycetes</taxon>
        <taxon>Diversisporales</taxon>
        <taxon>Gigasporaceae</taxon>
        <taxon>Dentiscutata</taxon>
    </lineage>
</organism>
<dbReference type="EMBL" id="CAJVPY010042830">
    <property type="protein sequence ID" value="CAG8807657.1"/>
    <property type="molecule type" value="Genomic_DNA"/>
</dbReference>
<proteinExistence type="predicted"/>
<accession>A0A9N9K561</accession>
<reference evidence="1" key="1">
    <citation type="submission" date="2021-06" db="EMBL/GenBank/DDBJ databases">
        <authorList>
            <person name="Kallberg Y."/>
            <person name="Tangrot J."/>
            <person name="Rosling A."/>
        </authorList>
    </citation>
    <scope>NUCLEOTIDE SEQUENCE</scope>
    <source>
        <strain evidence="1">MA453B</strain>
    </source>
</reference>
<dbReference type="Proteomes" id="UP000789405">
    <property type="component" value="Unassembled WGS sequence"/>
</dbReference>
<gene>
    <name evidence="1" type="ORF">DERYTH_LOCUS24725</name>
</gene>
<sequence>MRTNLFNVIGYEDNENLEQRTQPDSYIEQQCFHGDVNLSEEMKSFSILAQERKQMLIKNTLLQQTNTNVWRPILVTEQEANILKNENTIRKEELIAIINSVLISLPDSQRT</sequence>
<protein>
    <submittedName>
        <fullName evidence="1">25584_t:CDS:1</fullName>
    </submittedName>
</protein>
<comment type="caution">
    <text evidence="1">The sequence shown here is derived from an EMBL/GenBank/DDBJ whole genome shotgun (WGS) entry which is preliminary data.</text>
</comment>